<dbReference type="Pfam" id="PF19278">
    <property type="entry name" value="Hydant_A_C"/>
    <property type="match status" value="1"/>
</dbReference>
<feature type="domain" description="Hydantoinase B/oxoprolinase" evidence="3">
    <location>
        <begin position="738"/>
        <end position="1266"/>
    </location>
</feature>
<dbReference type="InterPro" id="IPR008040">
    <property type="entry name" value="Hydant_A_N"/>
</dbReference>
<feature type="domain" description="Acetophenone carboxylase-like C-terminal" evidence="5">
    <location>
        <begin position="546"/>
        <end position="709"/>
    </location>
</feature>
<dbReference type="InterPro" id="IPR049517">
    <property type="entry name" value="ACX-like_C"/>
</dbReference>
<dbReference type="Pfam" id="PF01968">
    <property type="entry name" value="Hydantoinase_A"/>
    <property type="match status" value="1"/>
</dbReference>
<dbReference type="Pfam" id="PF05378">
    <property type="entry name" value="Hydant_A_N"/>
    <property type="match status" value="1"/>
</dbReference>
<dbReference type="InterPro" id="IPR002821">
    <property type="entry name" value="Hydantoinase_A"/>
</dbReference>
<comment type="similarity">
    <text evidence="1">Belongs to the oxoprolinase family.</text>
</comment>
<sequence>MGYKFAIDRGGTFTDVYANCPDGSVRVLKLLSQDPGHYEDAPLEAIRSILEADTGREVSRNTPLSTDLIDSIRMGTTVATNALLERKGERCALAITSGFKDLLLIGTQSRPNIFDLTIAMPDLLHTDLIEVEERVVLKQNSCELYVDSPSVDTITQEKIHVLIPLNTAKTRAELKRVYDSGIRSVAIVLMHSFLYPDHEIRVAEIAHQIGFTNISLSHRVMPMIRIVPRGFTATADAYLTPHIRHYIDSFLRGFDQTAKSVPVLFMQSDGGLSPAKEFLGSRAILSGPAGGVVAYAMTAYDPARAQPVVGFDMGGTSTDVSRYDGQLEHVFETTTAGVSIQAPQLDIKTVAAGGGSCLNFRGGIYQVGPESAGAFPGPVSYGQKGGRLALTDANLVLGRLLPSHFPAIFGPDHDAPLDVMAARRKFTKLVDKINSYGRTHIDNYSPLSLEEVALGFVRVANETMCRPIRSLTQAKGHDTSRHILACFGGAGGQHACSIARLLGMRTVLVHRYAGVLSAYGLALADVVREEQLPCQLVYKPENFPAIEELIKKLVSAASGRLQAEGFGKSQIHTDVFLHMRYQGTNTALMCMTKDEGAVGMENFVYGDFEHAFLERYKREFGFTLSGRDIIVDDVRVRGRAVSRPEPADKVAKVSDGTLPPPSEIVKTYFDDGFLDTKVYMLKDLLAGHHIGGPSIIVAEHSTILIEPNSVAKITPTGDVEIQVGKEFRQSVSVGVELNPIQLSIFSHRFMSIAEQMGRVLQRTAISTNIKERLDFSCALFDSEGGLVANAPHIPVHLGAMQHAVQHQIEATNNHFCPDDVILSNHPSAGGSHLPDLTVITPVFISGSEKPCFFVANRGHHADIGGSTPGSMPPHSTSIFEEGAVFKTFYLVKNGQFQEQAVTEALMAPSKFSGCSGTRNLSDNISDLKAQAAANQRGVHLLLNLIDEYGLAVVQAYMQHIQDNAETAVREMLKSSGSKLSLCNGISGNPSDAVFNAVDYMDDGTPICLRVSVDSDTGSAHFDFTGTGPEVLGNTNAPRAVLLSCLFYALRCLVGGDICLNHGCLKPIRITVPDGTILSASPEAAVVGGNVLTSQRIVDVIFAAFKTCAASQGCMNNVTFGTEELGYYETVAGGSGAGPGWHGRSGIHTHMTNTRITDPEILEQRYPVVLDEFSVRSGSGGVGFWSGGDGLTRRIRFRRHLTLSVLSERRAIPPYGMNGGKPGMTGLNLLHRLGCSHPINIGGKASVAVNPGDVFIIHTPGGGGYGECPEGNQ</sequence>
<reference evidence="6" key="1">
    <citation type="submission" date="2024-06" db="EMBL/GenBank/DDBJ databases">
        <authorList>
            <person name="Liu X."/>
            <person name="Lenzi L."/>
            <person name="Haldenby T S."/>
            <person name="Uol C."/>
        </authorList>
    </citation>
    <scope>NUCLEOTIDE SEQUENCE</scope>
</reference>
<dbReference type="PANTHER" id="PTHR11365:SF2">
    <property type="entry name" value="5-OXOPROLINASE"/>
    <property type="match status" value="1"/>
</dbReference>
<comment type="caution">
    <text evidence="6">The sequence shown here is derived from an EMBL/GenBank/DDBJ whole genome shotgun (WGS) entry which is preliminary data.</text>
</comment>
<name>A0AAV2TJG4_CALDB</name>
<dbReference type="PANTHER" id="PTHR11365">
    <property type="entry name" value="5-OXOPROLINASE RELATED"/>
    <property type="match status" value="1"/>
</dbReference>
<proteinExistence type="inferred from homology"/>
<dbReference type="Pfam" id="PF02538">
    <property type="entry name" value="Hydantoinase_B"/>
    <property type="match status" value="1"/>
</dbReference>
<evidence type="ECO:0000259" key="5">
    <source>
        <dbReference type="Pfam" id="PF19278"/>
    </source>
</evidence>
<evidence type="ECO:0000313" key="7">
    <source>
        <dbReference type="Proteomes" id="UP001497525"/>
    </source>
</evidence>
<evidence type="ECO:0008006" key="8">
    <source>
        <dbReference type="Google" id="ProtNLM"/>
    </source>
</evidence>
<dbReference type="InterPro" id="IPR003692">
    <property type="entry name" value="Hydantoinase_B"/>
</dbReference>
<protein>
    <recommendedName>
        <fullName evidence="8">5-oxoprolinase</fullName>
    </recommendedName>
</protein>
<evidence type="ECO:0000256" key="1">
    <source>
        <dbReference type="ARBA" id="ARBA00010403"/>
    </source>
</evidence>
<gene>
    <name evidence="6" type="ORF">CDAUBV1_LOCUS11419</name>
</gene>
<evidence type="ECO:0000259" key="3">
    <source>
        <dbReference type="Pfam" id="PF02538"/>
    </source>
</evidence>
<evidence type="ECO:0000313" key="6">
    <source>
        <dbReference type="EMBL" id="CAL5137154.1"/>
    </source>
</evidence>
<feature type="domain" description="Hydantoinase/oxoprolinase N-terminal" evidence="4">
    <location>
        <begin position="4"/>
        <end position="209"/>
    </location>
</feature>
<dbReference type="GO" id="GO:0005829">
    <property type="term" value="C:cytosol"/>
    <property type="evidence" value="ECO:0007669"/>
    <property type="project" value="TreeGrafter"/>
</dbReference>
<dbReference type="InterPro" id="IPR045079">
    <property type="entry name" value="Oxoprolinase-like"/>
</dbReference>
<organism evidence="6 7">
    <name type="scientific">Calicophoron daubneyi</name>
    <name type="common">Rumen fluke</name>
    <name type="synonym">Paramphistomum daubneyi</name>
    <dbReference type="NCBI Taxonomy" id="300641"/>
    <lineage>
        <taxon>Eukaryota</taxon>
        <taxon>Metazoa</taxon>
        <taxon>Spiralia</taxon>
        <taxon>Lophotrochozoa</taxon>
        <taxon>Platyhelminthes</taxon>
        <taxon>Trematoda</taxon>
        <taxon>Digenea</taxon>
        <taxon>Plagiorchiida</taxon>
        <taxon>Pronocephalata</taxon>
        <taxon>Paramphistomoidea</taxon>
        <taxon>Paramphistomidae</taxon>
        <taxon>Calicophoron</taxon>
    </lineage>
</organism>
<dbReference type="Proteomes" id="UP001497525">
    <property type="component" value="Unassembled WGS sequence"/>
</dbReference>
<accession>A0AAV2TJG4</accession>
<evidence type="ECO:0000259" key="2">
    <source>
        <dbReference type="Pfam" id="PF01968"/>
    </source>
</evidence>
<dbReference type="AlphaFoldDB" id="A0AAV2TJG4"/>
<evidence type="ECO:0000259" key="4">
    <source>
        <dbReference type="Pfam" id="PF05378"/>
    </source>
</evidence>
<dbReference type="GO" id="GO:0017168">
    <property type="term" value="F:5-oxoprolinase (ATP-hydrolyzing) activity"/>
    <property type="evidence" value="ECO:0007669"/>
    <property type="project" value="TreeGrafter"/>
</dbReference>
<feature type="domain" description="Hydantoinase A/oxoprolinase" evidence="2">
    <location>
        <begin position="229"/>
        <end position="529"/>
    </location>
</feature>
<dbReference type="GO" id="GO:0006749">
    <property type="term" value="P:glutathione metabolic process"/>
    <property type="evidence" value="ECO:0007669"/>
    <property type="project" value="TreeGrafter"/>
</dbReference>
<dbReference type="EMBL" id="CAXLJL010000378">
    <property type="protein sequence ID" value="CAL5137154.1"/>
    <property type="molecule type" value="Genomic_DNA"/>
</dbReference>